<feature type="region of interest" description="Disordered" evidence="1">
    <location>
        <begin position="110"/>
        <end position="129"/>
    </location>
</feature>
<evidence type="ECO:0000256" key="1">
    <source>
        <dbReference type="SAM" id="MobiDB-lite"/>
    </source>
</evidence>
<reference evidence="2 3" key="1">
    <citation type="submission" date="2018-06" db="EMBL/GenBank/DDBJ databases">
        <title>Comparative genomics reveals the genomic features of Rhizophagus irregularis, R. cerebriforme, R. diaphanum and Gigaspora rosea, and their symbiotic lifestyle signature.</title>
        <authorList>
            <person name="Morin E."/>
            <person name="San Clemente H."/>
            <person name="Chen E.C.H."/>
            <person name="De La Providencia I."/>
            <person name="Hainaut M."/>
            <person name="Kuo A."/>
            <person name="Kohler A."/>
            <person name="Murat C."/>
            <person name="Tang N."/>
            <person name="Roy S."/>
            <person name="Loubradou J."/>
            <person name="Henrissat B."/>
            <person name="Grigoriev I.V."/>
            <person name="Corradi N."/>
            <person name="Roux C."/>
            <person name="Martin F.M."/>
        </authorList>
    </citation>
    <scope>NUCLEOTIDE SEQUENCE [LARGE SCALE GENOMIC DNA]</scope>
    <source>
        <strain evidence="2 3">DAOM 227022</strain>
    </source>
</reference>
<comment type="caution">
    <text evidence="2">The sequence shown here is derived from an EMBL/GenBank/DDBJ whole genome shotgun (WGS) entry which is preliminary data.</text>
</comment>
<proteinExistence type="predicted"/>
<accession>A0A397SBH0</accession>
<gene>
    <name evidence="2" type="ORF">C1645_744580</name>
</gene>
<feature type="compositionally biased region" description="Basic residues" evidence="1">
    <location>
        <begin position="111"/>
        <end position="125"/>
    </location>
</feature>
<dbReference type="EMBL" id="QKYT01000809">
    <property type="protein sequence ID" value="RIA81357.1"/>
    <property type="molecule type" value="Genomic_DNA"/>
</dbReference>
<evidence type="ECO:0000313" key="2">
    <source>
        <dbReference type="EMBL" id="RIA81357.1"/>
    </source>
</evidence>
<name>A0A397SBH0_9GLOM</name>
<sequence>MNEIELFDITNSPSLQCSNHTFFVPHTLCQDHQMIPVDDVTASTFSSASTSFTAPLGSMSTSVSDPHVTLSDQQRIFIDKQKQQYTGYYVISSSFSPFLSIPYTTQVQYRRDHKKEKKAEKRRKERAANNRVNTKLIEAQRAYQAFISRFKPYIPTKRPPLISIQNAFVGYKRKRNFTRELIEEAADISRSRSDQCFINTISISKKFSDILMDLQDNYHAYMNNSPINTLTRPVPKFRKQWLRSHQTIVLTLDELKARFIASSNSITSPTNALNRVDRICLLVFKDFTYKCPSPSTSLDRVIKHTRLLME</sequence>
<organism evidence="2 3">
    <name type="scientific">Glomus cerebriforme</name>
    <dbReference type="NCBI Taxonomy" id="658196"/>
    <lineage>
        <taxon>Eukaryota</taxon>
        <taxon>Fungi</taxon>
        <taxon>Fungi incertae sedis</taxon>
        <taxon>Mucoromycota</taxon>
        <taxon>Glomeromycotina</taxon>
        <taxon>Glomeromycetes</taxon>
        <taxon>Glomerales</taxon>
        <taxon>Glomeraceae</taxon>
        <taxon>Glomus</taxon>
    </lineage>
</organism>
<dbReference type="Proteomes" id="UP000265703">
    <property type="component" value="Unassembled WGS sequence"/>
</dbReference>
<keyword evidence="3" id="KW-1185">Reference proteome</keyword>
<dbReference type="AlphaFoldDB" id="A0A397SBH0"/>
<evidence type="ECO:0000313" key="3">
    <source>
        <dbReference type="Proteomes" id="UP000265703"/>
    </source>
</evidence>
<protein>
    <submittedName>
        <fullName evidence="2">Uncharacterized protein</fullName>
    </submittedName>
</protein>